<proteinExistence type="predicted"/>
<organism evidence="5 6">
    <name type="scientific">Sutcliffiella tianshenii</name>
    <dbReference type="NCBI Taxonomy" id="1463404"/>
    <lineage>
        <taxon>Bacteria</taxon>
        <taxon>Bacillati</taxon>
        <taxon>Bacillota</taxon>
        <taxon>Bacilli</taxon>
        <taxon>Bacillales</taxon>
        <taxon>Bacillaceae</taxon>
        <taxon>Sutcliffiella</taxon>
    </lineage>
</organism>
<dbReference type="InterPro" id="IPR051782">
    <property type="entry name" value="ABC_Transporter_VariousFunc"/>
</dbReference>
<comment type="caution">
    <text evidence="5">The sequence shown here is derived from an EMBL/GenBank/DDBJ whole genome shotgun (WGS) entry which is preliminary data.</text>
</comment>
<evidence type="ECO:0000313" key="5">
    <source>
        <dbReference type="EMBL" id="MBM7621875.1"/>
    </source>
</evidence>
<evidence type="ECO:0000256" key="1">
    <source>
        <dbReference type="ARBA" id="ARBA00022448"/>
    </source>
</evidence>
<accession>A0ABS2P637</accession>
<dbReference type="EMBL" id="JAFBED010000011">
    <property type="protein sequence ID" value="MBM7621875.1"/>
    <property type="molecule type" value="Genomic_DNA"/>
</dbReference>
<dbReference type="Pfam" id="PF00005">
    <property type="entry name" value="ABC_tran"/>
    <property type="match status" value="1"/>
</dbReference>
<feature type="domain" description="ABC transporter" evidence="4">
    <location>
        <begin position="1"/>
        <end position="248"/>
    </location>
</feature>
<sequence length="308" mass="35224">MHSEEVWYFNPWNNNGVILMITIKDLNWSYKNFSLSIDDLTMNNGINILVGNNGSGKSTLLHLLATAFTAPKGAIQYDGDTMDHNLVQVRSKIGFVPTGIELYQDYTPYKLMLYMSQLKGIGKSFALQQTKELLRVFHLEDVAKKKIKRLSQGMQQRLALAQAFIGRPRYIFLDEPLNFLDIHERKCLLNYLTTLSSQCVIVVATHELNEWEEICHSVLWMNRGAFLFSGSKAMWKANLPSSVWKGELQDEDYDDFSKRHLIVYAGRLPKGLLVKCAAQQKPAPGFVNTPPTMEDAFFIRKQSIHQRS</sequence>
<dbReference type="PROSITE" id="PS50893">
    <property type="entry name" value="ABC_TRANSPORTER_2"/>
    <property type="match status" value="1"/>
</dbReference>
<dbReference type="PANTHER" id="PTHR42939:SF1">
    <property type="entry name" value="ABC TRANSPORTER ATP-BINDING PROTEIN ALBC-RELATED"/>
    <property type="match status" value="1"/>
</dbReference>
<dbReference type="PANTHER" id="PTHR42939">
    <property type="entry name" value="ABC TRANSPORTER ATP-BINDING PROTEIN ALBC-RELATED"/>
    <property type="match status" value="1"/>
</dbReference>
<dbReference type="InterPro" id="IPR017871">
    <property type="entry name" value="ABC_transporter-like_CS"/>
</dbReference>
<dbReference type="InterPro" id="IPR027417">
    <property type="entry name" value="P-loop_NTPase"/>
</dbReference>
<dbReference type="Proteomes" id="UP000737402">
    <property type="component" value="Unassembled WGS sequence"/>
</dbReference>
<keyword evidence="6" id="KW-1185">Reference proteome</keyword>
<dbReference type="PROSITE" id="PS00211">
    <property type="entry name" value="ABC_TRANSPORTER_1"/>
    <property type="match status" value="1"/>
</dbReference>
<name>A0ABS2P637_9BACI</name>
<dbReference type="InterPro" id="IPR003439">
    <property type="entry name" value="ABC_transporter-like_ATP-bd"/>
</dbReference>
<protein>
    <submittedName>
        <fullName evidence="5">ABC-type multidrug transport system ATPase subunit</fullName>
    </submittedName>
</protein>
<dbReference type="SMART" id="SM00382">
    <property type="entry name" value="AAA"/>
    <property type="match status" value="1"/>
</dbReference>
<gene>
    <name evidence="5" type="ORF">JOC95_003783</name>
</gene>
<evidence type="ECO:0000256" key="3">
    <source>
        <dbReference type="ARBA" id="ARBA00022840"/>
    </source>
</evidence>
<evidence type="ECO:0000259" key="4">
    <source>
        <dbReference type="PROSITE" id="PS50893"/>
    </source>
</evidence>
<reference evidence="5 6" key="1">
    <citation type="submission" date="2021-01" db="EMBL/GenBank/DDBJ databases">
        <title>Genomic Encyclopedia of Type Strains, Phase IV (KMG-IV): sequencing the most valuable type-strain genomes for metagenomic binning, comparative biology and taxonomic classification.</title>
        <authorList>
            <person name="Goeker M."/>
        </authorList>
    </citation>
    <scope>NUCLEOTIDE SEQUENCE [LARGE SCALE GENOMIC DNA]</scope>
    <source>
        <strain evidence="5 6">DSM 25879</strain>
    </source>
</reference>
<evidence type="ECO:0000256" key="2">
    <source>
        <dbReference type="ARBA" id="ARBA00022741"/>
    </source>
</evidence>
<dbReference type="SUPFAM" id="SSF52540">
    <property type="entry name" value="P-loop containing nucleoside triphosphate hydrolases"/>
    <property type="match status" value="1"/>
</dbReference>
<dbReference type="Gene3D" id="3.40.50.300">
    <property type="entry name" value="P-loop containing nucleotide triphosphate hydrolases"/>
    <property type="match status" value="1"/>
</dbReference>
<keyword evidence="3" id="KW-0067">ATP-binding</keyword>
<dbReference type="InterPro" id="IPR003593">
    <property type="entry name" value="AAA+_ATPase"/>
</dbReference>
<evidence type="ECO:0000313" key="6">
    <source>
        <dbReference type="Proteomes" id="UP000737402"/>
    </source>
</evidence>
<keyword evidence="1" id="KW-0813">Transport</keyword>
<keyword evidence="2" id="KW-0547">Nucleotide-binding</keyword>